<dbReference type="GO" id="GO:0015297">
    <property type="term" value="F:antiporter activity"/>
    <property type="evidence" value="ECO:0007669"/>
    <property type="project" value="UniProtKB-KW"/>
</dbReference>
<evidence type="ECO:0000256" key="8">
    <source>
        <dbReference type="ARBA" id="ARBA00022692"/>
    </source>
</evidence>
<evidence type="ECO:0000256" key="1">
    <source>
        <dbReference type="ARBA" id="ARBA00003408"/>
    </source>
</evidence>
<evidence type="ECO:0000256" key="6">
    <source>
        <dbReference type="ARBA" id="ARBA00022449"/>
    </source>
</evidence>
<dbReference type="InterPro" id="IPR002528">
    <property type="entry name" value="MATE_fam"/>
</dbReference>
<dbReference type="GO" id="GO:0006811">
    <property type="term" value="P:monoatomic ion transport"/>
    <property type="evidence" value="ECO:0007669"/>
    <property type="project" value="UniProtKB-KW"/>
</dbReference>
<feature type="transmembrane region" description="Helical" evidence="14">
    <location>
        <begin position="364"/>
        <end position="383"/>
    </location>
</feature>
<sequence>MRANSRQKREPDMCSRPLLGKIFLFSLPIMATGILQLLYNASDIIVLGRFASDISAGAVGSTSSLINLIINLFLGLSVGSCTAAARWIGAKNEQRLDRVVHTAILLSVLGGVVLGVFGVLMARNLLLLMKVPQDSVLPLSTLYLQIYFAGLPFNLLYNFGSSLCRARGDSKTPLFILCAAGIANVGLNIFFVVVCQMDVAGVALGTIIAQAISAALVLVRLMRTKGHCKVSLRRLRLYKDALGDILRIGLPAGVQGCIFSLSNVVIQSSINSFGETAITANADAANIEGFVYTCMNAVSQACLTFTGQNYGARIRKNIDAVLIDSLLIVTAIGLAVGFTAYLAGTFFLSIYTKSDDVIRLGLERMSVICTTYCLCGIMEVLVGNMRGIGHSVLPMLVSIVGVCGLRIVYIFTFFAANRTLFNLYLSYPISWLVTICAHAVCLFFARRKEFKRMAAAEQSIAESAKGGAQAEVAALSAAQEAASAQGSQTETQTEIPSLAAESAENATEK</sequence>
<dbReference type="Pfam" id="PF01554">
    <property type="entry name" value="MatE"/>
    <property type="match status" value="2"/>
</dbReference>
<keyword evidence="8 14" id="KW-0812">Transmembrane</keyword>
<keyword evidence="5" id="KW-0813">Transport</keyword>
<protein>
    <recommendedName>
        <fullName evidence="4">Probable multidrug resistance protein NorM</fullName>
    </recommendedName>
    <alternativeName>
        <fullName evidence="12">Multidrug-efflux transporter</fullName>
    </alternativeName>
</protein>
<dbReference type="Proteomes" id="UP000886750">
    <property type="component" value="Unassembled WGS sequence"/>
</dbReference>
<dbReference type="PIRSF" id="PIRSF006603">
    <property type="entry name" value="DinF"/>
    <property type="match status" value="1"/>
</dbReference>
<evidence type="ECO:0000256" key="3">
    <source>
        <dbReference type="ARBA" id="ARBA00010199"/>
    </source>
</evidence>
<evidence type="ECO:0000256" key="10">
    <source>
        <dbReference type="ARBA" id="ARBA00023065"/>
    </source>
</evidence>
<comment type="subcellular location">
    <subcellularLocation>
        <location evidence="2">Cell membrane</location>
        <topology evidence="2">Multi-pass membrane protein</topology>
    </subcellularLocation>
</comment>
<evidence type="ECO:0000256" key="11">
    <source>
        <dbReference type="ARBA" id="ARBA00023136"/>
    </source>
</evidence>
<evidence type="ECO:0000313" key="15">
    <source>
        <dbReference type="EMBL" id="HIY97337.1"/>
    </source>
</evidence>
<evidence type="ECO:0000256" key="13">
    <source>
        <dbReference type="SAM" id="MobiDB-lite"/>
    </source>
</evidence>
<feature type="transmembrane region" description="Helical" evidence="14">
    <location>
        <begin position="428"/>
        <end position="445"/>
    </location>
</feature>
<dbReference type="GO" id="GO:0005886">
    <property type="term" value="C:plasma membrane"/>
    <property type="evidence" value="ECO:0007669"/>
    <property type="project" value="UniProtKB-SubCell"/>
</dbReference>
<dbReference type="CDD" id="cd13138">
    <property type="entry name" value="MATE_yoeA_like"/>
    <property type="match status" value="1"/>
</dbReference>
<evidence type="ECO:0000256" key="2">
    <source>
        <dbReference type="ARBA" id="ARBA00004651"/>
    </source>
</evidence>
<feature type="transmembrane region" description="Helical" evidence="14">
    <location>
        <begin position="395"/>
        <end position="416"/>
    </location>
</feature>
<keyword evidence="6" id="KW-0050">Antiport</keyword>
<evidence type="ECO:0000256" key="14">
    <source>
        <dbReference type="SAM" id="Phobius"/>
    </source>
</evidence>
<keyword evidence="9 14" id="KW-1133">Transmembrane helix</keyword>
<feature type="transmembrane region" description="Helical" evidence="14">
    <location>
        <begin position="199"/>
        <end position="219"/>
    </location>
</feature>
<gene>
    <name evidence="15" type="ORF">H9729_06580</name>
</gene>
<dbReference type="InterPro" id="IPR050222">
    <property type="entry name" value="MATE_MdtK"/>
</dbReference>
<dbReference type="GO" id="GO:0042910">
    <property type="term" value="F:xenobiotic transmembrane transporter activity"/>
    <property type="evidence" value="ECO:0007669"/>
    <property type="project" value="InterPro"/>
</dbReference>
<evidence type="ECO:0000313" key="16">
    <source>
        <dbReference type="Proteomes" id="UP000886750"/>
    </source>
</evidence>
<feature type="transmembrane region" description="Helical" evidence="14">
    <location>
        <begin position="65"/>
        <end position="88"/>
    </location>
</feature>
<feature type="transmembrane region" description="Helical" evidence="14">
    <location>
        <begin position="100"/>
        <end position="122"/>
    </location>
</feature>
<evidence type="ECO:0000256" key="4">
    <source>
        <dbReference type="ARBA" id="ARBA00020268"/>
    </source>
</evidence>
<feature type="transmembrane region" description="Helical" evidence="14">
    <location>
        <begin position="321"/>
        <end position="344"/>
    </location>
</feature>
<dbReference type="EMBL" id="DXCQ01000061">
    <property type="protein sequence ID" value="HIY97337.1"/>
    <property type="molecule type" value="Genomic_DNA"/>
</dbReference>
<proteinExistence type="inferred from homology"/>
<comment type="function">
    <text evidence="1">Multidrug efflux pump.</text>
</comment>
<dbReference type="PANTHER" id="PTHR43298">
    <property type="entry name" value="MULTIDRUG RESISTANCE PROTEIN NORM-RELATED"/>
    <property type="match status" value="1"/>
</dbReference>
<name>A0A9D2CT50_9FIRM</name>
<accession>A0A9D2CT50</accession>
<comment type="similarity">
    <text evidence="3">Belongs to the multi antimicrobial extrusion (MATE) (TC 2.A.66.1) family.</text>
</comment>
<keyword evidence="10" id="KW-0406">Ion transport</keyword>
<feature type="transmembrane region" description="Helical" evidence="14">
    <location>
        <begin position="21"/>
        <end position="39"/>
    </location>
</feature>
<dbReference type="PANTHER" id="PTHR43298:SF2">
    <property type="entry name" value="FMN_FAD EXPORTER YEEO-RELATED"/>
    <property type="match status" value="1"/>
</dbReference>
<comment type="caution">
    <text evidence="15">The sequence shown here is derived from an EMBL/GenBank/DDBJ whole genome shotgun (WGS) entry which is preliminary data.</text>
</comment>
<evidence type="ECO:0000256" key="7">
    <source>
        <dbReference type="ARBA" id="ARBA00022475"/>
    </source>
</evidence>
<evidence type="ECO:0000256" key="5">
    <source>
        <dbReference type="ARBA" id="ARBA00022448"/>
    </source>
</evidence>
<dbReference type="InterPro" id="IPR048279">
    <property type="entry name" value="MdtK-like"/>
</dbReference>
<reference evidence="15" key="1">
    <citation type="journal article" date="2021" name="PeerJ">
        <title>Extensive microbial diversity within the chicken gut microbiome revealed by metagenomics and culture.</title>
        <authorList>
            <person name="Gilroy R."/>
            <person name="Ravi A."/>
            <person name="Getino M."/>
            <person name="Pursley I."/>
            <person name="Horton D.L."/>
            <person name="Alikhan N.F."/>
            <person name="Baker D."/>
            <person name="Gharbi K."/>
            <person name="Hall N."/>
            <person name="Watson M."/>
            <person name="Adriaenssens E.M."/>
            <person name="Foster-Nyarko E."/>
            <person name="Jarju S."/>
            <person name="Secka A."/>
            <person name="Antonio M."/>
            <person name="Oren A."/>
            <person name="Chaudhuri R.R."/>
            <person name="La Ragione R."/>
            <person name="Hildebrand F."/>
            <person name="Pallen M.J."/>
        </authorList>
    </citation>
    <scope>NUCLEOTIDE SEQUENCE</scope>
    <source>
        <strain evidence="15">1345</strain>
    </source>
</reference>
<keyword evidence="7" id="KW-1003">Cell membrane</keyword>
<feature type="transmembrane region" description="Helical" evidence="14">
    <location>
        <begin position="142"/>
        <end position="160"/>
    </location>
</feature>
<feature type="region of interest" description="Disordered" evidence="13">
    <location>
        <begin position="483"/>
        <end position="509"/>
    </location>
</feature>
<dbReference type="NCBIfam" id="TIGR00797">
    <property type="entry name" value="matE"/>
    <property type="match status" value="1"/>
</dbReference>
<evidence type="ECO:0000256" key="12">
    <source>
        <dbReference type="ARBA" id="ARBA00031636"/>
    </source>
</evidence>
<keyword evidence="11 14" id="KW-0472">Membrane</keyword>
<reference evidence="15" key="2">
    <citation type="submission" date="2021-04" db="EMBL/GenBank/DDBJ databases">
        <authorList>
            <person name="Gilroy R."/>
        </authorList>
    </citation>
    <scope>NUCLEOTIDE SEQUENCE</scope>
    <source>
        <strain evidence="15">1345</strain>
    </source>
</reference>
<organism evidence="15 16">
    <name type="scientific">Candidatus Borkfalkia excrementigallinarum</name>
    <dbReference type="NCBI Taxonomy" id="2838506"/>
    <lineage>
        <taxon>Bacteria</taxon>
        <taxon>Bacillati</taxon>
        <taxon>Bacillota</taxon>
        <taxon>Clostridia</taxon>
        <taxon>Christensenellales</taxon>
        <taxon>Christensenellaceae</taxon>
        <taxon>Candidatus Borkfalkia</taxon>
    </lineage>
</organism>
<dbReference type="AlphaFoldDB" id="A0A9D2CT50"/>
<feature type="transmembrane region" description="Helical" evidence="14">
    <location>
        <begin position="172"/>
        <end position="193"/>
    </location>
</feature>
<evidence type="ECO:0000256" key="9">
    <source>
        <dbReference type="ARBA" id="ARBA00022989"/>
    </source>
</evidence>